<evidence type="ECO:0000313" key="1">
    <source>
        <dbReference type="EMBL" id="KAJ3221685.1"/>
    </source>
</evidence>
<dbReference type="EMBL" id="JADGJW010000215">
    <property type="protein sequence ID" value="KAJ3221685.1"/>
    <property type="molecule type" value="Genomic_DNA"/>
</dbReference>
<keyword evidence="2" id="KW-1185">Reference proteome</keyword>
<name>A0AAD5U579_9FUNG</name>
<dbReference type="Proteomes" id="UP001211065">
    <property type="component" value="Unassembled WGS sequence"/>
</dbReference>
<accession>A0AAD5U579</accession>
<comment type="caution">
    <text evidence="1">The sequence shown here is derived from an EMBL/GenBank/DDBJ whole genome shotgun (WGS) entry which is preliminary data.</text>
</comment>
<evidence type="ECO:0000313" key="2">
    <source>
        <dbReference type="Proteomes" id="UP001211065"/>
    </source>
</evidence>
<reference evidence="1" key="1">
    <citation type="submission" date="2020-05" db="EMBL/GenBank/DDBJ databases">
        <title>Phylogenomic resolution of chytrid fungi.</title>
        <authorList>
            <person name="Stajich J.E."/>
            <person name="Amses K."/>
            <person name="Simmons R."/>
            <person name="Seto K."/>
            <person name="Myers J."/>
            <person name="Bonds A."/>
            <person name="Quandt C.A."/>
            <person name="Barry K."/>
            <person name="Liu P."/>
            <person name="Grigoriev I."/>
            <person name="Longcore J.E."/>
            <person name="James T.Y."/>
        </authorList>
    </citation>
    <scope>NUCLEOTIDE SEQUENCE</scope>
    <source>
        <strain evidence="1">JEL0476</strain>
    </source>
</reference>
<protein>
    <submittedName>
        <fullName evidence="1">Uncharacterized protein</fullName>
    </submittedName>
</protein>
<dbReference type="AlphaFoldDB" id="A0AAD5U579"/>
<organism evidence="1 2">
    <name type="scientific">Clydaea vesicula</name>
    <dbReference type="NCBI Taxonomy" id="447962"/>
    <lineage>
        <taxon>Eukaryota</taxon>
        <taxon>Fungi</taxon>
        <taxon>Fungi incertae sedis</taxon>
        <taxon>Chytridiomycota</taxon>
        <taxon>Chytridiomycota incertae sedis</taxon>
        <taxon>Chytridiomycetes</taxon>
        <taxon>Lobulomycetales</taxon>
        <taxon>Lobulomycetaceae</taxon>
        <taxon>Clydaea</taxon>
    </lineage>
</organism>
<sequence>MLKTNSNSLKNNEMVIGETTFEKFITSPHNTLGIILIKAEEVDEAGFAVVHSSELCGKSQKRRLRFSLGFGEYKEGTFLENNLFVVFA</sequence>
<proteinExistence type="predicted"/>
<gene>
    <name evidence="1" type="ORF">HK099_003241</name>
</gene>